<evidence type="ECO:0000256" key="1">
    <source>
        <dbReference type="ARBA" id="ARBA00009947"/>
    </source>
</evidence>
<accession>B4GNV1</accession>
<dbReference type="AlphaFoldDB" id="B4GNV1"/>
<dbReference type="EMBL" id="CH479186">
    <property type="protein sequence ID" value="EDW38834.1"/>
    <property type="molecule type" value="Genomic_DNA"/>
</dbReference>
<evidence type="ECO:0000256" key="2">
    <source>
        <dbReference type="RuleBase" id="RU003876"/>
    </source>
</evidence>
<sequence>MDAVRNPRSQSARARCIAAQKSQLMNEKYSEEEKMTIAEMKQLYLQTIQLDVELQREIYNMEKKFESKHNEIFDQRKKILQEFKKKNHGDSTPNENVTNFWLRVLKASYTEFISKKDEKILAYLTDIRTKLHSAPVVKFEVQFHFDKNEYFSNDVLVKTYYLNCQPDSDDPLSYDGAEIYKTEGCKINWKQPKDHMKQWILMIQPTAILQNDFELGFYLKERVIPKAIIFFTGEIADCQSSSESDTDSDDTDESDAEEVEDEGSSNGADK</sequence>
<reference evidence="4 5" key="1">
    <citation type="journal article" date="2007" name="Nature">
        <title>Evolution of genes and genomes on the Drosophila phylogeny.</title>
        <authorList>
            <consortium name="Drosophila 12 Genomes Consortium"/>
            <person name="Clark A.G."/>
            <person name="Eisen M.B."/>
            <person name="Smith D.R."/>
            <person name="Bergman C.M."/>
            <person name="Oliver B."/>
            <person name="Markow T.A."/>
            <person name="Kaufman T.C."/>
            <person name="Kellis M."/>
            <person name="Gelbart W."/>
            <person name="Iyer V.N."/>
            <person name="Pollard D.A."/>
            <person name="Sackton T.B."/>
            <person name="Larracuente A.M."/>
            <person name="Singh N.D."/>
            <person name="Abad J.P."/>
            <person name="Abt D.N."/>
            <person name="Adryan B."/>
            <person name="Aguade M."/>
            <person name="Akashi H."/>
            <person name="Anderson W.W."/>
            <person name="Aquadro C.F."/>
            <person name="Ardell D.H."/>
            <person name="Arguello R."/>
            <person name="Artieri C.G."/>
            <person name="Barbash D.A."/>
            <person name="Barker D."/>
            <person name="Barsanti P."/>
            <person name="Batterham P."/>
            <person name="Batzoglou S."/>
            <person name="Begun D."/>
            <person name="Bhutkar A."/>
            <person name="Blanco E."/>
            <person name="Bosak S.A."/>
            <person name="Bradley R.K."/>
            <person name="Brand A.D."/>
            <person name="Brent M.R."/>
            <person name="Brooks A.N."/>
            <person name="Brown R.H."/>
            <person name="Butlin R.K."/>
            <person name="Caggese C."/>
            <person name="Calvi B.R."/>
            <person name="Bernardo de Carvalho A."/>
            <person name="Caspi A."/>
            <person name="Castrezana S."/>
            <person name="Celniker S.E."/>
            <person name="Chang J.L."/>
            <person name="Chapple C."/>
            <person name="Chatterji S."/>
            <person name="Chinwalla A."/>
            <person name="Civetta A."/>
            <person name="Clifton S.W."/>
            <person name="Comeron J.M."/>
            <person name="Costello J.C."/>
            <person name="Coyne J.A."/>
            <person name="Daub J."/>
            <person name="David R.G."/>
            <person name="Delcher A.L."/>
            <person name="Delehaunty K."/>
            <person name="Do C.B."/>
            <person name="Ebling H."/>
            <person name="Edwards K."/>
            <person name="Eickbush T."/>
            <person name="Evans J.D."/>
            <person name="Filipski A."/>
            <person name="Findeiss S."/>
            <person name="Freyhult E."/>
            <person name="Fulton L."/>
            <person name="Fulton R."/>
            <person name="Garcia A.C."/>
            <person name="Gardiner A."/>
            <person name="Garfield D.A."/>
            <person name="Garvin B.E."/>
            <person name="Gibson G."/>
            <person name="Gilbert D."/>
            <person name="Gnerre S."/>
            <person name="Godfrey J."/>
            <person name="Good R."/>
            <person name="Gotea V."/>
            <person name="Gravely B."/>
            <person name="Greenberg A.J."/>
            <person name="Griffiths-Jones S."/>
            <person name="Gross S."/>
            <person name="Guigo R."/>
            <person name="Gustafson E.A."/>
            <person name="Haerty W."/>
            <person name="Hahn M.W."/>
            <person name="Halligan D.L."/>
            <person name="Halpern A.L."/>
            <person name="Halter G.M."/>
            <person name="Han M.V."/>
            <person name="Heger A."/>
            <person name="Hillier L."/>
            <person name="Hinrichs A.S."/>
            <person name="Holmes I."/>
            <person name="Hoskins R.A."/>
            <person name="Hubisz M.J."/>
            <person name="Hultmark D."/>
            <person name="Huntley M.A."/>
            <person name="Jaffe D.B."/>
            <person name="Jagadeeshan S."/>
            <person name="Jeck W.R."/>
            <person name="Johnson J."/>
            <person name="Jones C.D."/>
            <person name="Jordan W.C."/>
            <person name="Karpen G.H."/>
            <person name="Kataoka E."/>
            <person name="Keightley P.D."/>
            <person name="Kheradpour P."/>
            <person name="Kirkness E.F."/>
            <person name="Koerich L.B."/>
            <person name="Kristiansen K."/>
            <person name="Kudrna D."/>
            <person name="Kulathinal R.J."/>
            <person name="Kumar S."/>
            <person name="Kwok R."/>
            <person name="Lander E."/>
            <person name="Langley C.H."/>
            <person name="Lapoint R."/>
            <person name="Lazzaro B.P."/>
            <person name="Lee S.J."/>
            <person name="Levesque L."/>
            <person name="Li R."/>
            <person name="Lin C.F."/>
            <person name="Lin M.F."/>
            <person name="Lindblad-Toh K."/>
            <person name="Llopart A."/>
            <person name="Long M."/>
            <person name="Low L."/>
            <person name="Lozovsky E."/>
            <person name="Lu J."/>
            <person name="Luo M."/>
            <person name="Machado C.A."/>
            <person name="Makalowski W."/>
            <person name="Marzo M."/>
            <person name="Matsuda M."/>
            <person name="Matzkin L."/>
            <person name="McAllister B."/>
            <person name="McBride C.S."/>
            <person name="McKernan B."/>
            <person name="McKernan K."/>
            <person name="Mendez-Lago M."/>
            <person name="Minx P."/>
            <person name="Mollenhauer M.U."/>
            <person name="Montooth K."/>
            <person name="Mount S.M."/>
            <person name="Mu X."/>
            <person name="Myers E."/>
            <person name="Negre B."/>
            <person name="Newfeld S."/>
            <person name="Nielsen R."/>
            <person name="Noor M.A."/>
            <person name="O'Grady P."/>
            <person name="Pachter L."/>
            <person name="Papaceit M."/>
            <person name="Parisi M.J."/>
            <person name="Parisi M."/>
            <person name="Parts L."/>
            <person name="Pedersen J.S."/>
            <person name="Pesole G."/>
            <person name="Phillippy A.M."/>
            <person name="Ponting C.P."/>
            <person name="Pop M."/>
            <person name="Porcelli D."/>
            <person name="Powell J.R."/>
            <person name="Prohaska S."/>
            <person name="Pruitt K."/>
            <person name="Puig M."/>
            <person name="Quesneville H."/>
            <person name="Ram K.R."/>
            <person name="Rand D."/>
            <person name="Rasmussen M.D."/>
            <person name="Reed L.K."/>
            <person name="Reenan R."/>
            <person name="Reily A."/>
            <person name="Remington K.A."/>
            <person name="Rieger T.T."/>
            <person name="Ritchie M.G."/>
            <person name="Robin C."/>
            <person name="Rogers Y.H."/>
            <person name="Rohde C."/>
            <person name="Rozas J."/>
            <person name="Rubenfield M.J."/>
            <person name="Ruiz A."/>
            <person name="Russo S."/>
            <person name="Salzberg S.L."/>
            <person name="Sanchez-Gracia A."/>
            <person name="Saranga D.J."/>
            <person name="Sato H."/>
            <person name="Schaeffer S.W."/>
            <person name="Schatz M.C."/>
            <person name="Schlenke T."/>
            <person name="Schwartz R."/>
            <person name="Segarra C."/>
            <person name="Singh R.S."/>
            <person name="Sirot L."/>
            <person name="Sirota M."/>
            <person name="Sisneros N.B."/>
            <person name="Smith C.D."/>
            <person name="Smith T.F."/>
            <person name="Spieth J."/>
            <person name="Stage D.E."/>
            <person name="Stark A."/>
            <person name="Stephan W."/>
            <person name="Strausberg R.L."/>
            <person name="Strempel S."/>
            <person name="Sturgill D."/>
            <person name="Sutton G."/>
            <person name="Sutton G.G."/>
            <person name="Tao W."/>
            <person name="Teichmann S."/>
            <person name="Tobari Y.N."/>
            <person name="Tomimura Y."/>
            <person name="Tsolas J.M."/>
            <person name="Valente V.L."/>
            <person name="Venter E."/>
            <person name="Venter J.C."/>
            <person name="Vicario S."/>
            <person name="Vieira F.G."/>
            <person name="Vilella A.J."/>
            <person name="Villasante A."/>
            <person name="Walenz B."/>
            <person name="Wang J."/>
            <person name="Wasserman M."/>
            <person name="Watts T."/>
            <person name="Wilson D."/>
            <person name="Wilson R.K."/>
            <person name="Wing R.A."/>
            <person name="Wolfner M.F."/>
            <person name="Wong A."/>
            <person name="Wong G.K."/>
            <person name="Wu C.I."/>
            <person name="Wu G."/>
            <person name="Yamamoto D."/>
            <person name="Yang H.P."/>
            <person name="Yang S.P."/>
            <person name="Yorke J.A."/>
            <person name="Yoshida K."/>
            <person name="Zdobnov E."/>
            <person name="Zhang P."/>
            <person name="Zhang Y."/>
            <person name="Zimin A.V."/>
            <person name="Baldwin J."/>
            <person name="Abdouelleil A."/>
            <person name="Abdulkadir J."/>
            <person name="Abebe A."/>
            <person name="Abera B."/>
            <person name="Abreu J."/>
            <person name="Acer S.C."/>
            <person name="Aftuck L."/>
            <person name="Alexander A."/>
            <person name="An P."/>
            <person name="Anderson E."/>
            <person name="Anderson S."/>
            <person name="Arachi H."/>
            <person name="Azer M."/>
            <person name="Bachantsang P."/>
            <person name="Barry A."/>
            <person name="Bayul T."/>
            <person name="Berlin A."/>
            <person name="Bessette D."/>
            <person name="Bloom T."/>
            <person name="Blye J."/>
            <person name="Boguslavskiy L."/>
            <person name="Bonnet C."/>
            <person name="Boukhgalter B."/>
            <person name="Bourzgui I."/>
            <person name="Brown A."/>
            <person name="Cahill P."/>
            <person name="Channer S."/>
            <person name="Cheshatsang Y."/>
            <person name="Chuda L."/>
            <person name="Citroen M."/>
            <person name="Collymore A."/>
            <person name="Cooke P."/>
            <person name="Costello M."/>
            <person name="D'Aco K."/>
            <person name="Daza R."/>
            <person name="De Haan G."/>
            <person name="DeGray S."/>
            <person name="DeMaso C."/>
            <person name="Dhargay N."/>
            <person name="Dooley K."/>
            <person name="Dooley E."/>
            <person name="Doricent M."/>
            <person name="Dorje P."/>
            <person name="Dorjee K."/>
            <person name="Dupes A."/>
            <person name="Elong R."/>
            <person name="Falk J."/>
            <person name="Farina A."/>
            <person name="Faro S."/>
            <person name="Ferguson D."/>
            <person name="Fisher S."/>
            <person name="Foley C.D."/>
            <person name="Franke A."/>
            <person name="Friedrich D."/>
            <person name="Gadbois L."/>
            <person name="Gearin G."/>
            <person name="Gearin C.R."/>
            <person name="Giannoukos G."/>
            <person name="Goode T."/>
            <person name="Graham J."/>
            <person name="Grandbois E."/>
            <person name="Grewal S."/>
            <person name="Gyaltsen K."/>
            <person name="Hafez N."/>
            <person name="Hagos B."/>
            <person name="Hall J."/>
            <person name="Henson C."/>
            <person name="Hollinger A."/>
            <person name="Honan T."/>
            <person name="Huard M.D."/>
            <person name="Hughes L."/>
            <person name="Hurhula B."/>
            <person name="Husby M.E."/>
            <person name="Kamat A."/>
            <person name="Kanga B."/>
            <person name="Kashin S."/>
            <person name="Khazanovich D."/>
            <person name="Kisner P."/>
            <person name="Lance K."/>
            <person name="Lara M."/>
            <person name="Lee W."/>
            <person name="Lennon N."/>
            <person name="Letendre F."/>
            <person name="LeVine R."/>
            <person name="Lipovsky A."/>
            <person name="Liu X."/>
            <person name="Liu J."/>
            <person name="Liu S."/>
            <person name="Lokyitsang T."/>
            <person name="Lokyitsang Y."/>
            <person name="Lubonja R."/>
            <person name="Lui A."/>
            <person name="MacDonald P."/>
            <person name="Magnisalis V."/>
            <person name="Maru K."/>
            <person name="Matthews C."/>
            <person name="McCusker W."/>
            <person name="McDonough S."/>
            <person name="Mehta T."/>
            <person name="Meldrim J."/>
            <person name="Meneus L."/>
            <person name="Mihai O."/>
            <person name="Mihalev A."/>
            <person name="Mihova T."/>
            <person name="Mittelman R."/>
            <person name="Mlenga V."/>
            <person name="Montmayeur A."/>
            <person name="Mulrain L."/>
            <person name="Navidi A."/>
            <person name="Naylor J."/>
            <person name="Negash T."/>
            <person name="Nguyen T."/>
            <person name="Nguyen N."/>
            <person name="Nicol R."/>
            <person name="Norbu C."/>
            <person name="Norbu N."/>
            <person name="Novod N."/>
            <person name="O'Neill B."/>
            <person name="Osman S."/>
            <person name="Markiewicz E."/>
            <person name="Oyono O.L."/>
            <person name="Patti C."/>
            <person name="Phunkhang P."/>
            <person name="Pierre F."/>
            <person name="Priest M."/>
            <person name="Raghuraman S."/>
            <person name="Rege F."/>
            <person name="Reyes R."/>
            <person name="Rise C."/>
            <person name="Rogov P."/>
            <person name="Ross K."/>
            <person name="Ryan E."/>
            <person name="Settipalli S."/>
            <person name="Shea T."/>
            <person name="Sherpa N."/>
            <person name="Shi L."/>
            <person name="Shih D."/>
            <person name="Sparrow T."/>
            <person name="Spaulding J."/>
            <person name="Stalker J."/>
            <person name="Stange-Thomann N."/>
            <person name="Stavropoulos S."/>
            <person name="Stone C."/>
            <person name="Strader C."/>
            <person name="Tesfaye S."/>
            <person name="Thomson T."/>
            <person name="Thoulutsang Y."/>
            <person name="Thoulutsang D."/>
            <person name="Topham K."/>
            <person name="Topping I."/>
            <person name="Tsamla T."/>
            <person name="Vassiliev H."/>
            <person name="Vo A."/>
            <person name="Wangchuk T."/>
            <person name="Wangdi T."/>
            <person name="Weiand M."/>
            <person name="Wilkinson J."/>
            <person name="Wilson A."/>
            <person name="Yadav S."/>
            <person name="Young G."/>
            <person name="Yu Q."/>
            <person name="Zembek L."/>
            <person name="Zhong D."/>
            <person name="Zimmer A."/>
            <person name="Zwirko Z."/>
            <person name="Jaffe D.B."/>
            <person name="Alvarez P."/>
            <person name="Brockman W."/>
            <person name="Butler J."/>
            <person name="Chin C."/>
            <person name="Gnerre S."/>
            <person name="Grabherr M."/>
            <person name="Kleber M."/>
            <person name="Mauceli E."/>
            <person name="MacCallum I."/>
        </authorList>
    </citation>
    <scope>NUCLEOTIDE SEQUENCE [LARGE SCALE GENOMIC DNA]</scope>
    <source>
        <strain evidence="5">MSH-3 / Tucson 14011-0111.49</strain>
    </source>
</reference>
<dbReference type="GO" id="GO:0005634">
    <property type="term" value="C:nucleus"/>
    <property type="evidence" value="ECO:0007669"/>
    <property type="project" value="InterPro"/>
</dbReference>
<dbReference type="GO" id="GO:0006334">
    <property type="term" value="P:nucleosome assembly"/>
    <property type="evidence" value="ECO:0007669"/>
    <property type="project" value="InterPro"/>
</dbReference>
<evidence type="ECO:0000313" key="5">
    <source>
        <dbReference type="Proteomes" id="UP000008744"/>
    </source>
</evidence>
<gene>
    <name evidence="4" type="primary">Dper\GL13720</name>
    <name evidence="4" type="ORF">Dper_GL13720</name>
</gene>
<dbReference type="Gene3D" id="3.30.1120.90">
    <property type="entry name" value="Nucleosome assembly protein"/>
    <property type="match status" value="1"/>
</dbReference>
<dbReference type="Pfam" id="PF00956">
    <property type="entry name" value="NAP"/>
    <property type="match status" value="1"/>
</dbReference>
<dbReference type="HOGENOM" id="CLU_038841_2_0_1"/>
<dbReference type="Proteomes" id="UP000008744">
    <property type="component" value="Unassembled WGS sequence"/>
</dbReference>
<organism evidence="5">
    <name type="scientific">Drosophila persimilis</name>
    <name type="common">Fruit fly</name>
    <dbReference type="NCBI Taxonomy" id="7234"/>
    <lineage>
        <taxon>Eukaryota</taxon>
        <taxon>Metazoa</taxon>
        <taxon>Ecdysozoa</taxon>
        <taxon>Arthropoda</taxon>
        <taxon>Hexapoda</taxon>
        <taxon>Insecta</taxon>
        <taxon>Pterygota</taxon>
        <taxon>Neoptera</taxon>
        <taxon>Endopterygota</taxon>
        <taxon>Diptera</taxon>
        <taxon>Brachycera</taxon>
        <taxon>Muscomorpha</taxon>
        <taxon>Ephydroidea</taxon>
        <taxon>Drosophilidae</taxon>
        <taxon>Drosophila</taxon>
        <taxon>Sophophora</taxon>
    </lineage>
</organism>
<dbReference type="InterPro" id="IPR002164">
    <property type="entry name" value="NAP_family"/>
</dbReference>
<dbReference type="SUPFAM" id="SSF143113">
    <property type="entry name" value="NAP-like"/>
    <property type="match status" value="1"/>
</dbReference>
<name>B4GNV1_DROPE</name>
<keyword evidence="5" id="KW-1185">Reference proteome</keyword>
<feature type="compositionally biased region" description="Acidic residues" evidence="3">
    <location>
        <begin position="244"/>
        <end position="263"/>
    </location>
</feature>
<dbReference type="SMR" id="B4GNV1"/>
<comment type="similarity">
    <text evidence="1 2">Belongs to the nucleosome assembly protein (NAP) family.</text>
</comment>
<dbReference type="STRING" id="7234.B4GNV1"/>
<evidence type="ECO:0000256" key="3">
    <source>
        <dbReference type="SAM" id="MobiDB-lite"/>
    </source>
</evidence>
<proteinExistence type="inferred from homology"/>
<dbReference type="OrthoDB" id="27325at2759"/>
<feature type="region of interest" description="Disordered" evidence="3">
    <location>
        <begin position="238"/>
        <end position="270"/>
    </location>
</feature>
<protein>
    <submittedName>
        <fullName evidence="4">GL13720</fullName>
    </submittedName>
</protein>
<dbReference type="InterPro" id="IPR037231">
    <property type="entry name" value="NAP-like_sf"/>
</dbReference>
<dbReference type="PhylomeDB" id="B4GNV1"/>
<dbReference type="eggNOG" id="KOG1507">
    <property type="taxonomic scope" value="Eukaryota"/>
</dbReference>
<dbReference type="PANTHER" id="PTHR11875">
    <property type="entry name" value="TESTIS-SPECIFIC Y-ENCODED PROTEIN"/>
    <property type="match status" value="1"/>
</dbReference>
<dbReference type="OMA" id="YFLNCLP"/>
<evidence type="ECO:0000313" key="4">
    <source>
        <dbReference type="EMBL" id="EDW38834.1"/>
    </source>
</evidence>